<dbReference type="Proteomes" id="UP000053317">
    <property type="component" value="Unassembled WGS sequence"/>
</dbReference>
<evidence type="ECO:0000256" key="2">
    <source>
        <dbReference type="ARBA" id="ARBA00023242"/>
    </source>
</evidence>
<dbReference type="PANTHER" id="PTHR31001">
    <property type="entry name" value="UNCHARACTERIZED TRANSCRIPTIONAL REGULATORY PROTEIN"/>
    <property type="match status" value="1"/>
</dbReference>
<feature type="compositionally biased region" description="Basic and acidic residues" evidence="3">
    <location>
        <begin position="1"/>
        <end position="34"/>
    </location>
</feature>
<gene>
    <name evidence="5" type="ORF">UCRPC4_g05490</name>
</gene>
<feature type="region of interest" description="Disordered" evidence="3">
    <location>
        <begin position="579"/>
        <end position="643"/>
    </location>
</feature>
<dbReference type="GO" id="GO:0005634">
    <property type="term" value="C:nucleus"/>
    <property type="evidence" value="ECO:0007669"/>
    <property type="project" value="UniProtKB-SubCell"/>
</dbReference>
<feature type="compositionally biased region" description="Low complexity" evidence="3">
    <location>
        <begin position="604"/>
        <end position="614"/>
    </location>
</feature>
<dbReference type="GO" id="GO:0008270">
    <property type="term" value="F:zinc ion binding"/>
    <property type="evidence" value="ECO:0007669"/>
    <property type="project" value="InterPro"/>
</dbReference>
<dbReference type="OrthoDB" id="424974at2759"/>
<evidence type="ECO:0000259" key="4">
    <source>
        <dbReference type="SMART" id="SM00906"/>
    </source>
</evidence>
<comment type="subcellular location">
    <subcellularLocation>
        <location evidence="1">Nucleus</location>
    </subcellularLocation>
</comment>
<evidence type="ECO:0000256" key="1">
    <source>
        <dbReference type="ARBA" id="ARBA00004123"/>
    </source>
</evidence>
<keyword evidence="6" id="KW-1185">Reference proteome</keyword>
<dbReference type="GO" id="GO:0006351">
    <property type="term" value="P:DNA-templated transcription"/>
    <property type="evidence" value="ECO:0007669"/>
    <property type="project" value="InterPro"/>
</dbReference>
<organism evidence="5 6">
    <name type="scientific">Phaeomoniella chlamydospora</name>
    <name type="common">Phaeoacremonium chlamydosporum</name>
    <dbReference type="NCBI Taxonomy" id="158046"/>
    <lineage>
        <taxon>Eukaryota</taxon>
        <taxon>Fungi</taxon>
        <taxon>Dikarya</taxon>
        <taxon>Ascomycota</taxon>
        <taxon>Pezizomycotina</taxon>
        <taxon>Eurotiomycetes</taxon>
        <taxon>Chaetothyriomycetidae</taxon>
        <taxon>Phaeomoniellales</taxon>
        <taxon>Phaeomoniellaceae</taxon>
        <taxon>Phaeomoniella</taxon>
    </lineage>
</organism>
<protein>
    <submittedName>
        <fullName evidence="5">Putative fungal specific transcription factor domain-containing protein</fullName>
    </submittedName>
</protein>
<comment type="caution">
    <text evidence="5">The sequence shown here is derived from an EMBL/GenBank/DDBJ whole genome shotgun (WGS) entry which is preliminary data.</text>
</comment>
<sequence>MGSLERVLEQDVARQRDQARDKGFLGRFPSKDDAIQAGSKDGQEAPTLEDEKTLEVTPLAVQDAAYEDDADDDLVDLGFKFGRMRVTERFGGFFRPKMAEELTIALNDWQQTHMSPEERAAEARSPQNIALSPNDSFMKPGPTFLAPLAGFFFGVSEHGRSLMDFLPSRLAADKVLHQYRRAVHPIAMVVFWPSLQIGYDNFWTNVEMGIEPATSLQALVFAILFSGAVSMQEDVCISTFGVPNKALVVKFQQATEMFLSKANFLRTTRVETLQALVIYIIPMCRGELSRAHSALFSAAMRLAECMGLHRDPTLYGLSPVDVHVRRLLWYQLCVLDFRTCEAYGPRPLIRSDEYDTAFPLNVNEVDLVAVDDPKERDYWTDMTFMRIRFECNEMNRMIWIDRIRLERKEISLTNLLGKIEKFRKELEKRYMPMLDGSDPLHRWTRCFMSLMLSRMHIMVLHRYHYSMAGDCPERLRSLLISSAVQSLEDAIELETNPDLAPWSWFSGAFQQYHIAVLLLVEIFSWPMRQEADRIWKCLDYVFDADPRQSRQRKGRKLLSELRDKFSIYRTLRKMRTPVTLAKQLKGEAKGPGAYHAEGRDKSGSPTSLPLSLSTQDWRPVRPRAAPIMDSGTDQSMATRAASSDWGFPAPSILYPVRRSNDSPISGPPGGTAENSPPVSSQDIQTSQPTLAPSNEVYLNQQIFAPSDKFPLTQNPYNSSNYQNPDQNMMGMLDDIDWREWDQLFPQNVTNSQNVPTALQQNPARFMGSSLCFPVHDKLARRAAIRIASVRLELAYGCLMCQDH</sequence>
<dbReference type="InterPro" id="IPR007219">
    <property type="entry name" value="XnlR_reg_dom"/>
</dbReference>
<dbReference type="GO" id="GO:0003677">
    <property type="term" value="F:DNA binding"/>
    <property type="evidence" value="ECO:0007669"/>
    <property type="project" value="InterPro"/>
</dbReference>
<proteinExistence type="predicted"/>
<evidence type="ECO:0000256" key="3">
    <source>
        <dbReference type="SAM" id="MobiDB-lite"/>
    </source>
</evidence>
<feature type="region of interest" description="Disordered" evidence="3">
    <location>
        <begin position="1"/>
        <end position="49"/>
    </location>
</feature>
<feature type="compositionally biased region" description="Polar residues" evidence="3">
    <location>
        <begin position="631"/>
        <end position="641"/>
    </location>
</feature>
<dbReference type="InterPro" id="IPR050613">
    <property type="entry name" value="Sec_Metabolite_Reg"/>
</dbReference>
<evidence type="ECO:0000313" key="6">
    <source>
        <dbReference type="Proteomes" id="UP000053317"/>
    </source>
</evidence>
<name>A0A0G2E376_PHACM</name>
<dbReference type="AlphaFoldDB" id="A0A0G2E376"/>
<dbReference type="CDD" id="cd12148">
    <property type="entry name" value="fungal_TF_MHR"/>
    <property type="match status" value="1"/>
</dbReference>
<evidence type="ECO:0000313" key="5">
    <source>
        <dbReference type="EMBL" id="KKY17517.1"/>
    </source>
</evidence>
<accession>A0A0G2E376</accession>
<dbReference type="SMART" id="SM00906">
    <property type="entry name" value="Fungal_trans"/>
    <property type="match status" value="1"/>
</dbReference>
<feature type="domain" description="Xylanolytic transcriptional activator regulatory" evidence="4">
    <location>
        <begin position="292"/>
        <end position="365"/>
    </location>
</feature>
<keyword evidence="2" id="KW-0539">Nucleus</keyword>
<reference evidence="5 6" key="1">
    <citation type="submission" date="2015-05" db="EMBL/GenBank/DDBJ databases">
        <title>Distinctive expansion of gene families associated with plant cell wall degradation and secondary metabolism in the genomes of grapevine trunk pathogens.</title>
        <authorList>
            <person name="Lawrence D.P."/>
            <person name="Travadon R."/>
            <person name="Rolshausen P.E."/>
            <person name="Baumgartner K."/>
        </authorList>
    </citation>
    <scope>NUCLEOTIDE SEQUENCE [LARGE SCALE GENOMIC DNA]</scope>
    <source>
        <strain evidence="5">UCRPC4</strain>
    </source>
</reference>
<dbReference type="EMBL" id="LCWF01000143">
    <property type="protein sequence ID" value="KKY17517.1"/>
    <property type="molecule type" value="Genomic_DNA"/>
</dbReference>
<dbReference type="Pfam" id="PF04082">
    <property type="entry name" value="Fungal_trans"/>
    <property type="match status" value="1"/>
</dbReference>
<feature type="region of interest" description="Disordered" evidence="3">
    <location>
        <begin position="656"/>
        <end position="688"/>
    </location>
</feature>
<dbReference type="PANTHER" id="PTHR31001:SF40">
    <property type="entry name" value="ZN(II)2CYS6 TRANSCRIPTION FACTOR (EUROFUNG)"/>
    <property type="match status" value="1"/>
</dbReference>
<feature type="compositionally biased region" description="Polar residues" evidence="3">
    <location>
        <begin position="672"/>
        <end position="688"/>
    </location>
</feature>
<reference evidence="5 6" key="2">
    <citation type="submission" date="2015-05" db="EMBL/GenBank/DDBJ databases">
        <authorList>
            <person name="Morales-Cruz A."/>
            <person name="Amrine K.C."/>
            <person name="Cantu D."/>
        </authorList>
    </citation>
    <scope>NUCLEOTIDE SEQUENCE [LARGE SCALE GENOMIC DNA]</scope>
    <source>
        <strain evidence="5">UCRPC4</strain>
    </source>
</reference>